<comment type="subcellular location">
    <subcellularLocation>
        <location evidence="3">Cytoplasm</location>
    </subcellularLocation>
    <subcellularLocation>
        <location evidence="2">Nucleus</location>
    </subcellularLocation>
</comment>
<evidence type="ECO:0000256" key="4">
    <source>
        <dbReference type="ARBA" id="ARBA00006524"/>
    </source>
</evidence>
<keyword evidence="10" id="KW-0805">Transcription regulation</keyword>
<feature type="compositionally biased region" description="Basic and acidic residues" evidence="14">
    <location>
        <begin position="154"/>
        <end position="163"/>
    </location>
</feature>
<dbReference type="CDD" id="cd14786">
    <property type="entry name" value="STAT_CCD"/>
    <property type="match status" value="1"/>
</dbReference>
<sequence length="538" mass="61722">MAQRTIEETVHAFVERVFSVWSGLQLAIDQSSAGSETREKYLWLVNVTSEHIISTRGLGAEDLEEWLATILYHDFDLILEDDSVYGTSYLLLEAYGYIKHNDESRLNQLIAGLPTPQQVSEANKSSRREGNDEDDVDMDAISSGDEEEEDQEDKPERTKLQHVTDSDGWTTIVRNLVRRFGSLKENEESRLWGRRSAVWQETEGMAELQTALGEASKQTHQLWEENKDLQGRFVNDLSELQRIQLAITQLENERRTDQLQHARHSLAEVQRRASSIYEMLTAKRADIVKKLNDGTNFVALLQNQLITERLFEWKNRQKLAQVGLVFDDRDATLDEIQIEFEFLAEQNWQLHMFTCWMLDLLRRGPQLNDNNAQTTAANMSTLMDQLTKLLFMLVSQSFVVSVQPEPVLKTQHKFVTEVRLLIGEKLGIRQHLVNTNVTVKIIAEEEAKQLSSTHVNHKDIKTVGTISNDFEKMTMDERNHMAAKFNNSKLTRIAHRKTSAKRRHDGLEMLVQHAGGDRSKVRSSLPHQHFPAGQPGQV</sequence>
<gene>
    <name evidence="17" type="ORF">CAUJ_LOCUS7257</name>
</gene>
<evidence type="ECO:0000256" key="1">
    <source>
        <dbReference type="ARBA" id="ARBA00002210"/>
    </source>
</evidence>
<evidence type="ECO:0000256" key="10">
    <source>
        <dbReference type="ARBA" id="ARBA00023015"/>
    </source>
</evidence>
<evidence type="ECO:0000256" key="13">
    <source>
        <dbReference type="ARBA" id="ARBA00023242"/>
    </source>
</evidence>
<comment type="caution">
    <text evidence="17">The sequence shown here is derived from an EMBL/GenBank/DDBJ whole genome shotgun (WGS) entry which is preliminary data.</text>
</comment>
<feature type="domain" description="STAT transcription factor DNA-binding" evidence="16">
    <location>
        <begin position="403"/>
        <end position="500"/>
    </location>
</feature>
<feature type="compositionally biased region" description="Acidic residues" evidence="14">
    <location>
        <begin position="131"/>
        <end position="153"/>
    </location>
</feature>
<dbReference type="InterPro" id="IPR001217">
    <property type="entry name" value="STAT"/>
</dbReference>
<evidence type="ECO:0000256" key="9">
    <source>
        <dbReference type="ARBA" id="ARBA00022999"/>
    </source>
</evidence>
<organism evidence="17 18">
    <name type="scientific">Caenorhabditis auriculariae</name>
    <dbReference type="NCBI Taxonomy" id="2777116"/>
    <lineage>
        <taxon>Eukaryota</taxon>
        <taxon>Metazoa</taxon>
        <taxon>Ecdysozoa</taxon>
        <taxon>Nematoda</taxon>
        <taxon>Chromadorea</taxon>
        <taxon>Rhabditida</taxon>
        <taxon>Rhabditina</taxon>
        <taxon>Rhabditomorpha</taxon>
        <taxon>Rhabditoidea</taxon>
        <taxon>Rhabditidae</taxon>
        <taxon>Peloderinae</taxon>
        <taxon>Caenorhabditis</taxon>
    </lineage>
</organism>
<dbReference type="PANTHER" id="PTHR11801">
    <property type="entry name" value="SIGNAL TRANSDUCER AND ACTIVATOR OF TRANSCRIPTION"/>
    <property type="match status" value="1"/>
</dbReference>
<keyword evidence="8" id="KW-0597">Phosphoprotein</keyword>
<dbReference type="Pfam" id="PF01017">
    <property type="entry name" value="STAT_alpha"/>
    <property type="match status" value="1"/>
</dbReference>
<evidence type="ECO:0000313" key="18">
    <source>
        <dbReference type="Proteomes" id="UP000835052"/>
    </source>
</evidence>
<evidence type="ECO:0000256" key="12">
    <source>
        <dbReference type="ARBA" id="ARBA00023163"/>
    </source>
</evidence>
<proteinExistence type="inferred from homology"/>
<keyword evidence="12" id="KW-0804">Transcription</keyword>
<dbReference type="SUPFAM" id="SSF47655">
    <property type="entry name" value="STAT"/>
    <property type="match status" value="1"/>
</dbReference>
<dbReference type="Proteomes" id="UP000835052">
    <property type="component" value="Unassembled WGS sequence"/>
</dbReference>
<dbReference type="OrthoDB" id="19300at2759"/>
<accession>A0A8S1H9S6</accession>
<evidence type="ECO:0000256" key="14">
    <source>
        <dbReference type="SAM" id="MobiDB-lite"/>
    </source>
</evidence>
<dbReference type="Pfam" id="PF02864">
    <property type="entry name" value="STAT_bind"/>
    <property type="match status" value="1"/>
</dbReference>
<comment type="similarity">
    <text evidence="4">Belongs to the TSR2 family.</text>
</comment>
<dbReference type="AlphaFoldDB" id="A0A8S1H9S6"/>
<feature type="domain" description="STAT transcription factor all-alpha" evidence="15">
    <location>
        <begin position="214"/>
        <end position="389"/>
    </location>
</feature>
<keyword evidence="13" id="KW-0539">Nucleus</keyword>
<name>A0A8S1H9S6_9PELO</name>
<dbReference type="GO" id="GO:0003700">
    <property type="term" value="F:DNA-binding transcription factor activity"/>
    <property type="evidence" value="ECO:0007669"/>
    <property type="project" value="InterPro"/>
</dbReference>
<evidence type="ECO:0000256" key="5">
    <source>
        <dbReference type="ARBA" id="ARBA00017551"/>
    </source>
</evidence>
<dbReference type="Gene3D" id="2.60.40.630">
    <property type="entry name" value="STAT transcription factor, DNA-binding domain"/>
    <property type="match status" value="1"/>
</dbReference>
<dbReference type="Pfam" id="PF10273">
    <property type="entry name" value="WGG"/>
    <property type="match status" value="1"/>
</dbReference>
<evidence type="ECO:0000259" key="16">
    <source>
        <dbReference type="Pfam" id="PF02864"/>
    </source>
</evidence>
<evidence type="ECO:0000256" key="6">
    <source>
        <dbReference type="ARBA" id="ARBA00022490"/>
    </source>
</evidence>
<dbReference type="GO" id="GO:0007165">
    <property type="term" value="P:signal transduction"/>
    <property type="evidence" value="ECO:0007669"/>
    <property type="project" value="InterPro"/>
</dbReference>
<dbReference type="InterPro" id="IPR013801">
    <property type="entry name" value="STAT_TF_DNA-bd"/>
</dbReference>
<evidence type="ECO:0000256" key="7">
    <source>
        <dbReference type="ARBA" id="ARBA00022552"/>
    </source>
</evidence>
<evidence type="ECO:0000256" key="3">
    <source>
        <dbReference type="ARBA" id="ARBA00004496"/>
    </source>
</evidence>
<comment type="function">
    <text evidence="1">May be involved in 20S pre-rRNA processing.</text>
</comment>
<feature type="region of interest" description="Disordered" evidence="14">
    <location>
        <begin position="514"/>
        <end position="538"/>
    </location>
</feature>
<reference evidence="17" key="1">
    <citation type="submission" date="2020-10" db="EMBL/GenBank/DDBJ databases">
        <authorList>
            <person name="Kikuchi T."/>
        </authorList>
    </citation>
    <scope>NUCLEOTIDE SEQUENCE</scope>
    <source>
        <strain evidence="17">NKZ352</strain>
    </source>
</reference>
<dbReference type="GO" id="GO:0003677">
    <property type="term" value="F:DNA binding"/>
    <property type="evidence" value="ECO:0007669"/>
    <property type="project" value="UniProtKB-KW"/>
</dbReference>
<protein>
    <recommendedName>
        <fullName evidence="5">Pre-rRNA-processing protein TSR2 homolog</fullName>
    </recommendedName>
</protein>
<dbReference type="InterPro" id="IPR008967">
    <property type="entry name" value="p53-like_TF_DNA-bd_sf"/>
</dbReference>
<keyword evidence="7" id="KW-0698">rRNA processing</keyword>
<keyword evidence="18" id="KW-1185">Reference proteome</keyword>
<dbReference type="InterPro" id="IPR013800">
    <property type="entry name" value="STAT_TF_alpha"/>
</dbReference>
<dbReference type="EMBL" id="CAJGYM010000020">
    <property type="protein sequence ID" value="CAD6191338.1"/>
    <property type="molecule type" value="Genomic_DNA"/>
</dbReference>
<dbReference type="SUPFAM" id="SSF49417">
    <property type="entry name" value="p53-like transcription factors"/>
    <property type="match status" value="1"/>
</dbReference>
<evidence type="ECO:0000313" key="17">
    <source>
        <dbReference type="EMBL" id="CAD6191338.1"/>
    </source>
</evidence>
<dbReference type="GO" id="GO:0005737">
    <property type="term" value="C:cytoplasm"/>
    <property type="evidence" value="ECO:0007669"/>
    <property type="project" value="UniProtKB-SubCell"/>
</dbReference>
<dbReference type="InterPro" id="IPR015988">
    <property type="entry name" value="STAT_TF_CC"/>
</dbReference>
<evidence type="ECO:0000256" key="11">
    <source>
        <dbReference type="ARBA" id="ARBA00023125"/>
    </source>
</evidence>
<keyword evidence="9" id="KW-0727">SH2 domain</keyword>
<keyword evidence="6" id="KW-0963">Cytoplasm</keyword>
<feature type="region of interest" description="Disordered" evidence="14">
    <location>
        <begin position="113"/>
        <end position="163"/>
    </location>
</feature>
<dbReference type="GO" id="GO:0005634">
    <property type="term" value="C:nucleus"/>
    <property type="evidence" value="ECO:0007669"/>
    <property type="project" value="UniProtKB-SubCell"/>
</dbReference>
<dbReference type="GO" id="GO:0006364">
    <property type="term" value="P:rRNA processing"/>
    <property type="evidence" value="ECO:0007669"/>
    <property type="project" value="UniProtKB-KW"/>
</dbReference>
<dbReference type="FunFam" id="1.20.1050.20:FF:000007">
    <property type="entry name" value="Signal transducer and activator of transcription 1"/>
    <property type="match status" value="1"/>
</dbReference>
<dbReference type="Gene3D" id="1.20.1050.20">
    <property type="entry name" value="STAT transcription factor, all-alpha domain"/>
    <property type="match status" value="1"/>
</dbReference>
<dbReference type="InterPro" id="IPR019398">
    <property type="entry name" value="Pre-rRNA_process_TSR2"/>
</dbReference>
<evidence type="ECO:0000259" key="15">
    <source>
        <dbReference type="Pfam" id="PF01017"/>
    </source>
</evidence>
<evidence type="ECO:0000256" key="8">
    <source>
        <dbReference type="ARBA" id="ARBA00022553"/>
    </source>
</evidence>
<keyword evidence="11" id="KW-0238">DNA-binding</keyword>
<dbReference type="InterPro" id="IPR012345">
    <property type="entry name" value="STAT_TF_DNA-bd_N"/>
</dbReference>
<evidence type="ECO:0000256" key="2">
    <source>
        <dbReference type="ARBA" id="ARBA00004123"/>
    </source>
</evidence>